<accession>A0A1V1P0H3</accession>
<dbReference type="EMBL" id="ATBP01001012">
    <property type="protein sequence ID" value="ETR68266.1"/>
    <property type="molecule type" value="Genomic_DNA"/>
</dbReference>
<sequence length="85" mass="9826">MGCQIQTMGQKAELVLIDAPAPGLKIDTIDKHIDIFLKKFDMDQKQVAHVIQSHLLALENYKPTQNIMVNSYMFRHWVLKARMTD</sequence>
<gene>
    <name evidence="1" type="ORF">OMM_10699</name>
</gene>
<organism evidence="1 2">
    <name type="scientific">Candidatus Magnetoglobus multicellularis str. Araruama</name>
    <dbReference type="NCBI Taxonomy" id="890399"/>
    <lineage>
        <taxon>Bacteria</taxon>
        <taxon>Pseudomonadati</taxon>
        <taxon>Thermodesulfobacteriota</taxon>
        <taxon>Desulfobacteria</taxon>
        <taxon>Desulfobacterales</taxon>
        <taxon>Desulfobacteraceae</taxon>
        <taxon>Candidatus Magnetoglobus</taxon>
    </lineage>
</organism>
<protein>
    <submittedName>
        <fullName evidence="1">Uncharacterized protein</fullName>
    </submittedName>
</protein>
<reference evidence="2" key="1">
    <citation type="submission" date="2012-11" db="EMBL/GenBank/DDBJ databases">
        <authorList>
            <person name="Lucero-Rivera Y.E."/>
            <person name="Tovar-Ramirez D."/>
        </authorList>
    </citation>
    <scope>NUCLEOTIDE SEQUENCE [LARGE SCALE GENOMIC DNA]</scope>
    <source>
        <strain evidence="2">Araruama</strain>
    </source>
</reference>
<dbReference type="AlphaFoldDB" id="A0A1V1P0H3"/>
<comment type="caution">
    <text evidence="1">The sequence shown here is derived from an EMBL/GenBank/DDBJ whole genome shotgun (WGS) entry which is preliminary data.</text>
</comment>
<proteinExistence type="predicted"/>
<name>A0A1V1P0H3_9BACT</name>
<dbReference type="Proteomes" id="UP000189670">
    <property type="component" value="Unassembled WGS sequence"/>
</dbReference>
<evidence type="ECO:0000313" key="2">
    <source>
        <dbReference type="Proteomes" id="UP000189670"/>
    </source>
</evidence>
<evidence type="ECO:0000313" key="1">
    <source>
        <dbReference type="EMBL" id="ETR68266.1"/>
    </source>
</evidence>